<dbReference type="EMBL" id="JAGDFL010000016">
    <property type="protein sequence ID" value="KAG7401199.1"/>
    <property type="molecule type" value="Genomic_DNA"/>
</dbReference>
<keyword evidence="5 7" id="KW-0472">Membrane</keyword>
<reference evidence="8" key="1">
    <citation type="submission" date="2021-02" db="EMBL/GenBank/DDBJ databases">
        <authorList>
            <person name="Palmer J.M."/>
        </authorList>
    </citation>
    <scope>NUCLEOTIDE SEQUENCE</scope>
    <source>
        <strain evidence="8">SCRP23</strain>
    </source>
</reference>
<dbReference type="GO" id="GO:0044183">
    <property type="term" value="F:protein folding chaperone"/>
    <property type="evidence" value="ECO:0007669"/>
    <property type="project" value="InterPro"/>
</dbReference>
<sequence>MSSNTLLQGDPRRPGDLHPFVREQMAPEDAPGDWYAFFSLVLGFMAFTMKWKEMAWGSLLLCVGSFVNMKAEDMNTTQIAMSFFFSTSALVSSYMGNMRPGMPMPSSAPAP</sequence>
<feature type="transmembrane region" description="Helical" evidence="7">
    <location>
        <begin position="79"/>
        <end position="96"/>
    </location>
</feature>
<name>A0A8T1XBU3_9STRA</name>
<dbReference type="InterPro" id="IPR005351">
    <property type="entry name" value="ASTER"/>
</dbReference>
<keyword evidence="9" id="KW-1185">Reference proteome</keyword>
<evidence type="ECO:0000256" key="2">
    <source>
        <dbReference type="ARBA" id="ARBA00009066"/>
    </source>
</evidence>
<dbReference type="OrthoDB" id="107126at2759"/>
<accession>A0A8T1XBU3</accession>
<comment type="subcellular location">
    <subcellularLocation>
        <location evidence="1">Membrane</location>
    </subcellularLocation>
</comment>
<evidence type="ECO:0000256" key="3">
    <source>
        <dbReference type="ARBA" id="ARBA00022692"/>
    </source>
</evidence>
<evidence type="ECO:0000256" key="5">
    <source>
        <dbReference type="ARBA" id="ARBA00023136"/>
    </source>
</evidence>
<dbReference type="PANTHER" id="PTHR13193">
    <property type="entry name" value="CGI-140"/>
    <property type="match status" value="1"/>
</dbReference>
<gene>
    <name evidence="8" type="primary">WDR83OS</name>
    <name evidence="8" type="ORF">PHYBOEH_002383</name>
</gene>
<evidence type="ECO:0000256" key="1">
    <source>
        <dbReference type="ARBA" id="ARBA00004370"/>
    </source>
</evidence>
<evidence type="ECO:0000256" key="4">
    <source>
        <dbReference type="ARBA" id="ARBA00022989"/>
    </source>
</evidence>
<protein>
    <submittedName>
        <fullName evidence="8">Protein Asterix</fullName>
    </submittedName>
</protein>
<dbReference type="GO" id="GO:0045048">
    <property type="term" value="P:protein insertion into ER membrane"/>
    <property type="evidence" value="ECO:0007669"/>
    <property type="project" value="InterPro"/>
</dbReference>
<feature type="compositionally biased region" description="Basic and acidic residues" evidence="6">
    <location>
        <begin position="10"/>
        <end position="20"/>
    </location>
</feature>
<evidence type="ECO:0000256" key="6">
    <source>
        <dbReference type="SAM" id="MobiDB-lite"/>
    </source>
</evidence>
<comment type="similarity">
    <text evidence="2">Belongs to the Asterix family.</text>
</comment>
<evidence type="ECO:0000313" key="8">
    <source>
        <dbReference type="EMBL" id="KAG7401199.1"/>
    </source>
</evidence>
<dbReference type="AlphaFoldDB" id="A0A8T1XBU3"/>
<dbReference type="PANTHER" id="PTHR13193:SF0">
    <property type="entry name" value="PAT COMPLEX SUBUNIT ASTERIX"/>
    <property type="match status" value="1"/>
</dbReference>
<organism evidence="8 9">
    <name type="scientific">Phytophthora boehmeriae</name>
    <dbReference type="NCBI Taxonomy" id="109152"/>
    <lineage>
        <taxon>Eukaryota</taxon>
        <taxon>Sar</taxon>
        <taxon>Stramenopiles</taxon>
        <taxon>Oomycota</taxon>
        <taxon>Peronosporomycetes</taxon>
        <taxon>Peronosporales</taxon>
        <taxon>Peronosporaceae</taxon>
        <taxon>Phytophthora</taxon>
    </lineage>
</organism>
<feature type="region of interest" description="Disordered" evidence="6">
    <location>
        <begin position="1"/>
        <end position="20"/>
    </location>
</feature>
<proteinExistence type="inferred from homology"/>
<keyword evidence="4 7" id="KW-1133">Transmembrane helix</keyword>
<dbReference type="GO" id="GO:0005789">
    <property type="term" value="C:endoplasmic reticulum membrane"/>
    <property type="evidence" value="ECO:0007669"/>
    <property type="project" value="InterPro"/>
</dbReference>
<keyword evidence="3 7" id="KW-0812">Transmembrane</keyword>
<dbReference type="Proteomes" id="UP000693981">
    <property type="component" value="Unassembled WGS sequence"/>
</dbReference>
<feature type="transmembrane region" description="Helical" evidence="7">
    <location>
        <begin position="34"/>
        <end position="51"/>
    </location>
</feature>
<evidence type="ECO:0000313" key="9">
    <source>
        <dbReference type="Proteomes" id="UP000693981"/>
    </source>
</evidence>
<comment type="caution">
    <text evidence="8">The sequence shown here is derived from an EMBL/GenBank/DDBJ whole genome shotgun (WGS) entry which is preliminary data.</text>
</comment>
<dbReference type="Pfam" id="PF03669">
    <property type="entry name" value="ASTER"/>
    <property type="match status" value="1"/>
</dbReference>
<evidence type="ECO:0000256" key="7">
    <source>
        <dbReference type="SAM" id="Phobius"/>
    </source>
</evidence>